<organism evidence="2 3">
    <name type="scientific">Rattus norvegicus</name>
    <name type="common">Rat</name>
    <dbReference type="NCBI Taxonomy" id="10116"/>
    <lineage>
        <taxon>Eukaryota</taxon>
        <taxon>Metazoa</taxon>
        <taxon>Chordata</taxon>
        <taxon>Craniata</taxon>
        <taxon>Vertebrata</taxon>
        <taxon>Euteleostomi</taxon>
        <taxon>Mammalia</taxon>
        <taxon>Eutheria</taxon>
        <taxon>Euarchontoglires</taxon>
        <taxon>Glires</taxon>
        <taxon>Rodentia</taxon>
        <taxon>Myomorpha</taxon>
        <taxon>Muroidea</taxon>
        <taxon>Muridae</taxon>
        <taxon>Murinae</taxon>
        <taxon>Rattus</taxon>
    </lineage>
</organism>
<evidence type="ECO:0000313" key="4">
    <source>
        <dbReference type="RGD" id="621360"/>
    </source>
</evidence>
<feature type="region of interest" description="Disordered" evidence="1">
    <location>
        <begin position="37"/>
        <end position="62"/>
    </location>
</feature>
<accession>A0A8I5ZZ31</accession>
<name>A0A8I5ZZ31_RAT</name>
<proteinExistence type="predicted"/>
<dbReference type="Proteomes" id="UP000002494">
    <property type="component" value="Chromosome 7"/>
</dbReference>
<reference evidence="2" key="2">
    <citation type="submission" date="2025-08" db="UniProtKB">
        <authorList>
            <consortium name="Ensembl"/>
        </authorList>
    </citation>
    <scope>IDENTIFICATION</scope>
    <source>
        <strain evidence="2">Brown Norway</strain>
    </source>
</reference>
<reference evidence="2" key="3">
    <citation type="submission" date="2025-09" db="UniProtKB">
        <authorList>
            <consortium name="Ensembl"/>
        </authorList>
    </citation>
    <scope>IDENTIFICATION</scope>
    <source>
        <strain evidence="2">Brown Norway</strain>
    </source>
</reference>
<dbReference type="RGD" id="621360">
    <property type="gene designation" value="Aco2"/>
</dbReference>
<keyword evidence="3" id="KW-1185">Reference proteome</keyword>
<gene>
    <name evidence="2 4" type="primary">Aco2</name>
</gene>
<dbReference type="GeneTree" id="ENSGT00940000154892"/>
<dbReference type="AlphaFoldDB" id="A0A8I5ZZ31"/>
<evidence type="ECO:0000256" key="1">
    <source>
        <dbReference type="SAM" id="MobiDB-lite"/>
    </source>
</evidence>
<evidence type="ECO:0000313" key="3">
    <source>
        <dbReference type="Proteomes" id="UP000002494"/>
    </source>
</evidence>
<reference evidence="2" key="1">
    <citation type="submission" date="2024-01" db="EMBL/GenBank/DDBJ databases">
        <title>GRCr8: a new rat reference genome assembly contstructed from accurate long reads and long range scaffolding.</title>
        <authorList>
            <person name="Doris P.A."/>
            <person name="Kalbfleisch T."/>
            <person name="Li K."/>
            <person name="Howe K."/>
            <person name="Wood J."/>
        </authorList>
    </citation>
    <scope>NUCLEOTIDE SEQUENCE [LARGE SCALE GENOMIC DNA]</scope>
    <source>
        <strain evidence="2">Brown Norway</strain>
    </source>
</reference>
<protein>
    <submittedName>
        <fullName evidence="2">Aconitase 2</fullName>
    </submittedName>
</protein>
<sequence>MAPYSLLVTRLQKALGVRQYHVASALCQRAKVAMSHFEPRSKNPSRGKLSVGASVPYPRSNIKKSAGTMTHACSLSAA</sequence>
<evidence type="ECO:0000313" key="2">
    <source>
        <dbReference type="Ensembl" id="ENSRNOP00000085371.1"/>
    </source>
</evidence>
<dbReference type="Ensembl" id="ENSRNOT00000100584.2">
    <property type="protein sequence ID" value="ENSRNOP00000085371.1"/>
    <property type="gene ID" value="ENSRNOG00000024128.8"/>
</dbReference>